<evidence type="ECO:0000256" key="4">
    <source>
        <dbReference type="ARBA" id="ARBA00011738"/>
    </source>
</evidence>
<dbReference type="RefSeq" id="WP_091829155.1">
    <property type="nucleotide sequence ID" value="NZ_FNZK01000002.1"/>
</dbReference>
<evidence type="ECO:0000313" key="14">
    <source>
        <dbReference type="EMBL" id="SEJ01061.1"/>
    </source>
</evidence>
<evidence type="ECO:0000256" key="7">
    <source>
        <dbReference type="ARBA" id="ARBA00023002"/>
    </source>
</evidence>
<dbReference type="InterPro" id="IPR013328">
    <property type="entry name" value="6PGD_dom2"/>
</dbReference>
<evidence type="ECO:0000256" key="2">
    <source>
        <dbReference type="ARBA" id="ARBA00005086"/>
    </source>
</evidence>
<dbReference type="InterPro" id="IPR006108">
    <property type="entry name" value="3HC_DH_C"/>
</dbReference>
<evidence type="ECO:0000256" key="6">
    <source>
        <dbReference type="ARBA" id="ARBA00022553"/>
    </source>
</evidence>
<feature type="site" description="Important for catalytic activity" evidence="11">
    <location>
        <position position="144"/>
    </location>
</feature>
<dbReference type="InterPro" id="IPR036291">
    <property type="entry name" value="NAD(P)-bd_dom_sf"/>
</dbReference>
<dbReference type="PANTHER" id="PTHR48075:SF1">
    <property type="entry name" value="LAMBDA-CRYSTALLIN HOMOLOG"/>
    <property type="match status" value="1"/>
</dbReference>
<protein>
    <recommendedName>
        <fullName evidence="10">L-gulonate 3-dehydrogenase</fullName>
        <ecNumber evidence="9">1.1.1.45</ecNumber>
    </recommendedName>
    <alternativeName>
        <fullName evidence="10">L-gulonate 3-dehydrogenase</fullName>
    </alternativeName>
</protein>
<dbReference type="Pfam" id="PF00725">
    <property type="entry name" value="3HCDH"/>
    <property type="match status" value="1"/>
</dbReference>
<gene>
    <name evidence="14" type="ORF">SAMN05660742_102262</name>
</gene>
<dbReference type="InterPro" id="IPR006180">
    <property type="entry name" value="3-OHacyl-CoA_DH_CS"/>
</dbReference>
<keyword evidence="6" id="KW-0597">Phosphoprotein</keyword>
<dbReference type="PROSITE" id="PS00067">
    <property type="entry name" value="3HCDH"/>
    <property type="match status" value="1"/>
</dbReference>
<accession>A0A1H6V921</accession>
<evidence type="ECO:0000256" key="8">
    <source>
        <dbReference type="ARBA" id="ARBA00023027"/>
    </source>
</evidence>
<dbReference type="SUPFAM" id="SSF48179">
    <property type="entry name" value="6-phosphogluconate dehydrogenase C-terminal domain-like"/>
    <property type="match status" value="1"/>
</dbReference>
<evidence type="ECO:0000313" key="15">
    <source>
        <dbReference type="Proteomes" id="UP000199662"/>
    </source>
</evidence>
<comment type="pathway">
    <text evidence="2">Lipid metabolism; butanoate metabolism.</text>
</comment>
<name>A0A1H6V921_9FIRM</name>
<proteinExistence type="inferred from homology"/>
<evidence type="ECO:0000256" key="3">
    <source>
        <dbReference type="ARBA" id="ARBA00009463"/>
    </source>
</evidence>
<reference evidence="14 15" key="1">
    <citation type="submission" date="2016-10" db="EMBL/GenBank/DDBJ databases">
        <authorList>
            <person name="de Groot N.N."/>
        </authorList>
    </citation>
    <scope>NUCLEOTIDE SEQUENCE [LARGE SCALE GENOMIC DNA]</scope>
    <source>
        <strain evidence="14 15">DSM 2179</strain>
    </source>
</reference>
<dbReference type="AlphaFoldDB" id="A0A1H6V921"/>
<dbReference type="SUPFAM" id="SSF51735">
    <property type="entry name" value="NAD(P)-binding Rossmann-fold domains"/>
    <property type="match status" value="1"/>
</dbReference>
<evidence type="ECO:0000256" key="1">
    <source>
        <dbReference type="ARBA" id="ARBA00004496"/>
    </source>
</evidence>
<dbReference type="Gene3D" id="3.40.50.720">
    <property type="entry name" value="NAD(P)-binding Rossmann-like Domain"/>
    <property type="match status" value="1"/>
</dbReference>
<dbReference type="UniPathway" id="UPA00863"/>
<dbReference type="PIRSF" id="PIRSF000105">
    <property type="entry name" value="HCDH"/>
    <property type="match status" value="1"/>
</dbReference>
<sequence length="317" mass="35183">MKMEDIKNICNLGTGTMGFGTALLFAKKGYNVRMFGRSDASVERGFHSIKATLETYKENQLVTEKEIPEIVGRIKGCTTIEEAVQNADFVIESIAEDLAIKREVWKKVESLSGPDTIFATNTSGLSPTDIAEALTRKDKFVVAHFWNPPHLVPLVEIVPGKYTSQETVDVTWKLIEKIGKKPVALKREALGFIGNRLQLALLREALYIVESGIATQEAVDTAVKYSIGRRLSTTGPLETADLGGLDIFHNIAAYLYADLCDVKEPSELLKKAMKEGNLGAKTGTGLYDWTPDGLQKIKKTRENILIEWLQKDKIMTF</sequence>
<dbReference type="GO" id="GO:0070403">
    <property type="term" value="F:NAD+ binding"/>
    <property type="evidence" value="ECO:0007669"/>
    <property type="project" value="InterPro"/>
</dbReference>
<keyword evidence="8" id="KW-0520">NAD</keyword>
<keyword evidence="7" id="KW-0560">Oxidoreductase</keyword>
<dbReference type="InterPro" id="IPR008927">
    <property type="entry name" value="6-PGluconate_DH-like_C_sf"/>
</dbReference>
<organism evidence="14 15">
    <name type="scientific">Propionispira arboris</name>
    <dbReference type="NCBI Taxonomy" id="84035"/>
    <lineage>
        <taxon>Bacteria</taxon>
        <taxon>Bacillati</taxon>
        <taxon>Bacillota</taxon>
        <taxon>Negativicutes</taxon>
        <taxon>Selenomonadales</taxon>
        <taxon>Selenomonadaceae</taxon>
        <taxon>Propionispira</taxon>
    </lineage>
</organism>
<keyword evidence="15" id="KW-1185">Reference proteome</keyword>
<feature type="domain" description="3-hydroxyacyl-CoA dehydrogenase NAD binding" evidence="13">
    <location>
        <begin position="10"/>
        <end position="186"/>
    </location>
</feature>
<dbReference type="Proteomes" id="UP000199662">
    <property type="component" value="Unassembled WGS sequence"/>
</dbReference>
<dbReference type="STRING" id="84035.SAMN05660742_102262"/>
<dbReference type="PANTHER" id="PTHR48075">
    <property type="entry name" value="3-HYDROXYACYL-COA DEHYDROGENASE FAMILY PROTEIN"/>
    <property type="match status" value="1"/>
</dbReference>
<dbReference type="Gene3D" id="1.10.1040.10">
    <property type="entry name" value="N-(1-d-carboxylethyl)-l-norvaline Dehydrogenase, domain 2"/>
    <property type="match status" value="1"/>
</dbReference>
<dbReference type="EC" id="1.1.1.45" evidence="9"/>
<comment type="similarity">
    <text evidence="3">Belongs to the 3-hydroxyacyl-CoA dehydrogenase family.</text>
</comment>
<evidence type="ECO:0000259" key="12">
    <source>
        <dbReference type="Pfam" id="PF00725"/>
    </source>
</evidence>
<keyword evidence="5" id="KW-0963">Cytoplasm</keyword>
<evidence type="ECO:0000256" key="9">
    <source>
        <dbReference type="ARBA" id="ARBA00038962"/>
    </source>
</evidence>
<comment type="subcellular location">
    <subcellularLocation>
        <location evidence="1">Cytoplasm</location>
    </subcellularLocation>
</comment>
<dbReference type="Pfam" id="PF02737">
    <property type="entry name" value="3HCDH_N"/>
    <property type="match status" value="1"/>
</dbReference>
<evidence type="ECO:0000256" key="5">
    <source>
        <dbReference type="ARBA" id="ARBA00022490"/>
    </source>
</evidence>
<dbReference type="GO" id="GO:0005737">
    <property type="term" value="C:cytoplasm"/>
    <property type="evidence" value="ECO:0007669"/>
    <property type="project" value="UniProtKB-SubCell"/>
</dbReference>
<dbReference type="EMBL" id="FNZK01000002">
    <property type="protein sequence ID" value="SEJ01061.1"/>
    <property type="molecule type" value="Genomic_DNA"/>
</dbReference>
<dbReference type="InterPro" id="IPR022694">
    <property type="entry name" value="3-OHacyl-CoA_DH"/>
</dbReference>
<dbReference type="GO" id="GO:0050104">
    <property type="term" value="F:L-gulonate 3-dehydrogenase activity"/>
    <property type="evidence" value="ECO:0007669"/>
    <property type="project" value="UniProtKB-EC"/>
</dbReference>
<dbReference type="InterPro" id="IPR006176">
    <property type="entry name" value="3-OHacyl-CoA_DH_NAD-bd"/>
</dbReference>
<comment type="subunit">
    <text evidence="4">Homodimer.</text>
</comment>
<evidence type="ECO:0000256" key="10">
    <source>
        <dbReference type="ARBA" id="ARBA00042709"/>
    </source>
</evidence>
<evidence type="ECO:0000256" key="11">
    <source>
        <dbReference type="PIRSR" id="PIRSR000105-1"/>
    </source>
</evidence>
<dbReference type="GO" id="GO:0019605">
    <property type="term" value="P:butyrate metabolic process"/>
    <property type="evidence" value="ECO:0007669"/>
    <property type="project" value="UniProtKB-UniPathway"/>
</dbReference>
<evidence type="ECO:0000259" key="13">
    <source>
        <dbReference type="Pfam" id="PF02737"/>
    </source>
</evidence>
<feature type="domain" description="3-hydroxyacyl-CoA dehydrogenase C-terminal" evidence="12">
    <location>
        <begin position="191"/>
        <end position="289"/>
    </location>
</feature>